<dbReference type="AlphaFoldDB" id="A0A3S1B964"/>
<name>A0A3S1B964_ELYCH</name>
<evidence type="ECO:0000313" key="2">
    <source>
        <dbReference type="EMBL" id="RUS78890.1"/>
    </source>
</evidence>
<proteinExistence type="predicted"/>
<dbReference type="OrthoDB" id="6041230at2759"/>
<dbReference type="EMBL" id="RQTK01000484">
    <property type="protein sequence ID" value="RUS78890.1"/>
    <property type="molecule type" value="Genomic_DNA"/>
</dbReference>
<evidence type="ECO:0000259" key="1">
    <source>
        <dbReference type="PROSITE" id="PS50222"/>
    </source>
</evidence>
<dbReference type="InterPro" id="IPR011992">
    <property type="entry name" value="EF-hand-dom_pair"/>
</dbReference>
<dbReference type="PROSITE" id="PS50222">
    <property type="entry name" value="EF_HAND_2"/>
    <property type="match status" value="1"/>
</dbReference>
<sequence>MLESVELSPFQKEKLLYYFKFLEPDQNNVLDSGSMTRLLEKIFKFTGWTADDQRAIQCADIHEEFFEILFEKAEKTGGEQGGSASLAGWYAIWSNMLHGVKGMSCFPVWLRLMPKLLFQMIDRDGDEKICQEELTAYYHKLIVPNESPEFLKEWSAIAYSQMTDVRCVGDYGKVIQSDDRCKICWGLWEGYSVR</sequence>
<dbReference type="SUPFAM" id="SSF47473">
    <property type="entry name" value="EF-hand"/>
    <property type="match status" value="1"/>
</dbReference>
<gene>
    <name evidence="2" type="ORF">EGW08_013365</name>
</gene>
<feature type="domain" description="EF-hand" evidence="1">
    <location>
        <begin position="117"/>
        <end position="144"/>
    </location>
</feature>
<accession>A0A3S1B964</accession>
<comment type="caution">
    <text evidence="2">The sequence shown here is derived from an EMBL/GenBank/DDBJ whole genome shotgun (WGS) entry which is preliminary data.</text>
</comment>
<dbReference type="Gene3D" id="1.10.238.10">
    <property type="entry name" value="EF-hand"/>
    <property type="match status" value="1"/>
</dbReference>
<protein>
    <recommendedName>
        <fullName evidence="1">EF-hand domain-containing protein</fullName>
    </recommendedName>
</protein>
<dbReference type="GO" id="GO:0005509">
    <property type="term" value="F:calcium ion binding"/>
    <property type="evidence" value="ECO:0007669"/>
    <property type="project" value="InterPro"/>
</dbReference>
<reference evidence="2 3" key="1">
    <citation type="submission" date="2019-01" db="EMBL/GenBank/DDBJ databases">
        <title>A draft genome assembly of the solar-powered sea slug Elysia chlorotica.</title>
        <authorList>
            <person name="Cai H."/>
            <person name="Li Q."/>
            <person name="Fang X."/>
            <person name="Li J."/>
            <person name="Curtis N.E."/>
            <person name="Altenburger A."/>
            <person name="Shibata T."/>
            <person name="Feng M."/>
            <person name="Maeda T."/>
            <person name="Schwartz J.A."/>
            <person name="Shigenobu S."/>
            <person name="Lundholm N."/>
            <person name="Nishiyama T."/>
            <person name="Yang H."/>
            <person name="Hasebe M."/>
            <person name="Li S."/>
            <person name="Pierce S.K."/>
            <person name="Wang J."/>
        </authorList>
    </citation>
    <scope>NUCLEOTIDE SEQUENCE [LARGE SCALE GENOMIC DNA]</scope>
    <source>
        <strain evidence="2">EC2010</strain>
        <tissue evidence="2">Whole organism of an adult</tissue>
    </source>
</reference>
<dbReference type="STRING" id="188477.A0A3S1B964"/>
<evidence type="ECO:0000313" key="3">
    <source>
        <dbReference type="Proteomes" id="UP000271974"/>
    </source>
</evidence>
<keyword evidence="3" id="KW-1185">Reference proteome</keyword>
<dbReference type="InterPro" id="IPR002048">
    <property type="entry name" value="EF_hand_dom"/>
</dbReference>
<organism evidence="2 3">
    <name type="scientific">Elysia chlorotica</name>
    <name type="common">Eastern emerald elysia</name>
    <name type="synonym">Sea slug</name>
    <dbReference type="NCBI Taxonomy" id="188477"/>
    <lineage>
        <taxon>Eukaryota</taxon>
        <taxon>Metazoa</taxon>
        <taxon>Spiralia</taxon>
        <taxon>Lophotrochozoa</taxon>
        <taxon>Mollusca</taxon>
        <taxon>Gastropoda</taxon>
        <taxon>Heterobranchia</taxon>
        <taxon>Euthyneura</taxon>
        <taxon>Panpulmonata</taxon>
        <taxon>Sacoglossa</taxon>
        <taxon>Placobranchoidea</taxon>
        <taxon>Plakobranchidae</taxon>
        <taxon>Elysia</taxon>
    </lineage>
</organism>
<dbReference type="Proteomes" id="UP000271974">
    <property type="component" value="Unassembled WGS sequence"/>
</dbReference>